<keyword evidence="2" id="KW-1185">Reference proteome</keyword>
<sequence length="56" mass="6125">MGPNIMRHTHECGVARGVGQEASVRWAPRSQVSDRASWLGSVDMVLVSDFFIVIAP</sequence>
<dbReference type="AlphaFoldDB" id="A0A542EHN1"/>
<accession>A0A542EHN1</accession>
<dbReference type="EMBL" id="VFMO01000001">
    <property type="protein sequence ID" value="TQJ14850.1"/>
    <property type="molecule type" value="Genomic_DNA"/>
</dbReference>
<protein>
    <submittedName>
        <fullName evidence="1">Uncharacterized protein</fullName>
    </submittedName>
</protein>
<name>A0A542EHN1_9MICO</name>
<organism evidence="1 2">
    <name type="scientific">Yimella lutea</name>
    <dbReference type="NCBI Taxonomy" id="587872"/>
    <lineage>
        <taxon>Bacteria</taxon>
        <taxon>Bacillati</taxon>
        <taxon>Actinomycetota</taxon>
        <taxon>Actinomycetes</taxon>
        <taxon>Micrococcales</taxon>
        <taxon>Dermacoccaceae</taxon>
        <taxon>Yimella</taxon>
    </lineage>
</organism>
<dbReference type="Proteomes" id="UP000320806">
    <property type="component" value="Unassembled WGS sequence"/>
</dbReference>
<comment type="caution">
    <text evidence="1">The sequence shown here is derived from an EMBL/GenBank/DDBJ whole genome shotgun (WGS) entry which is preliminary data.</text>
</comment>
<gene>
    <name evidence="1" type="ORF">FB459_2361</name>
</gene>
<evidence type="ECO:0000313" key="1">
    <source>
        <dbReference type="EMBL" id="TQJ14850.1"/>
    </source>
</evidence>
<proteinExistence type="predicted"/>
<evidence type="ECO:0000313" key="2">
    <source>
        <dbReference type="Proteomes" id="UP000320806"/>
    </source>
</evidence>
<reference evidence="1 2" key="1">
    <citation type="submission" date="2019-06" db="EMBL/GenBank/DDBJ databases">
        <title>Sequencing the genomes of 1000 actinobacteria strains.</title>
        <authorList>
            <person name="Klenk H.-P."/>
        </authorList>
    </citation>
    <scope>NUCLEOTIDE SEQUENCE [LARGE SCALE GENOMIC DNA]</scope>
    <source>
        <strain evidence="1 2">DSM 19828</strain>
    </source>
</reference>